<dbReference type="AlphaFoldDB" id="N1ZXC0"/>
<dbReference type="SUPFAM" id="SSF47090">
    <property type="entry name" value="PGBD-like"/>
    <property type="match status" value="2"/>
</dbReference>
<dbReference type="InterPro" id="IPR008964">
    <property type="entry name" value="Invasin/intimin_cell_adhesion"/>
</dbReference>
<dbReference type="Pfam" id="PF01471">
    <property type="entry name" value="PG_binding_1"/>
    <property type="match status" value="2"/>
</dbReference>
<feature type="domain" description="Peptidoglycan binding-like" evidence="2">
    <location>
        <begin position="514"/>
        <end position="568"/>
    </location>
</feature>
<dbReference type="EMBL" id="AQFT01000142">
    <property type="protein sequence ID" value="EMZ20551.1"/>
    <property type="molecule type" value="Genomic_DNA"/>
</dbReference>
<protein>
    <recommendedName>
        <fullName evidence="6">Peptidoglycan binding-like domain-containing protein</fullName>
    </recommendedName>
</protein>
<feature type="compositionally biased region" description="Low complexity" evidence="1">
    <location>
        <begin position="350"/>
        <end position="385"/>
    </location>
</feature>
<dbReference type="Pfam" id="PF02368">
    <property type="entry name" value="Big_2"/>
    <property type="match status" value="1"/>
</dbReference>
<comment type="caution">
    <text evidence="4">The sequence shown here is derived from an EMBL/GenBank/DDBJ whole genome shotgun (WGS) entry which is preliminary data.</text>
</comment>
<feature type="region of interest" description="Disordered" evidence="1">
    <location>
        <begin position="1"/>
        <end position="33"/>
    </location>
</feature>
<dbReference type="InterPro" id="IPR002477">
    <property type="entry name" value="Peptidoglycan-bd-like"/>
</dbReference>
<dbReference type="Proteomes" id="UP000012589">
    <property type="component" value="Unassembled WGS sequence"/>
</dbReference>
<evidence type="ECO:0000313" key="4">
    <source>
        <dbReference type="EMBL" id="EMZ20551.1"/>
    </source>
</evidence>
<dbReference type="STRING" id="1235802.C823_04965"/>
<gene>
    <name evidence="4" type="ORF">C823_04965</name>
</gene>
<dbReference type="SUPFAM" id="SSF49373">
    <property type="entry name" value="Invasin/intimin cell-adhesion fragments"/>
    <property type="match status" value="1"/>
</dbReference>
<feature type="region of interest" description="Disordered" evidence="1">
    <location>
        <begin position="347"/>
        <end position="409"/>
    </location>
</feature>
<dbReference type="PATRIC" id="fig|1235802.3.peg.5229"/>
<dbReference type="Gene3D" id="2.60.40.10">
    <property type="entry name" value="Immunoglobulins"/>
    <property type="match status" value="1"/>
</dbReference>
<dbReference type="InterPro" id="IPR036366">
    <property type="entry name" value="PGBDSf"/>
</dbReference>
<evidence type="ECO:0008006" key="6">
    <source>
        <dbReference type="Google" id="ProtNLM"/>
    </source>
</evidence>
<dbReference type="InterPro" id="IPR013783">
    <property type="entry name" value="Ig-like_fold"/>
</dbReference>
<organism evidence="4 5">
    <name type="scientific">Eubacterium plexicaudatum ASF492</name>
    <dbReference type="NCBI Taxonomy" id="1235802"/>
    <lineage>
        <taxon>Bacteria</taxon>
        <taxon>Bacillati</taxon>
        <taxon>Bacillota</taxon>
        <taxon>Clostridia</taxon>
        <taxon>Eubacteriales</taxon>
        <taxon>Eubacteriaceae</taxon>
        <taxon>Eubacterium</taxon>
    </lineage>
</organism>
<name>N1ZXC0_9FIRM</name>
<accession>N1ZXC0</accession>
<evidence type="ECO:0000313" key="5">
    <source>
        <dbReference type="Proteomes" id="UP000012589"/>
    </source>
</evidence>
<feature type="domain" description="Peptidoglycan binding-like" evidence="2">
    <location>
        <begin position="286"/>
        <end position="338"/>
    </location>
</feature>
<sequence length="667" mass="72744">MLVDGRSDKKADNNYERSDNISSDISSDRRVSDEDGKKRFRTAAIFGMLLTVLLFPSHPVQAAQVQMDAVVSAAAQILYHNEGSYNSVNPNDNGAVSIGKLQWHGWRALSLLQKIAAANETQAQKLLGDTLYKEVVSVADTTRWSTRKLTSSEAAAVKKLLATNESKEAQDVLAVKDITEYVQQGLRLGITNEPALVYFADLANQGGSGAAGRVALSASKFTGSYETVMLNELHEAAICDSVMGYSAYQKRRFETYQYATGLGWTYCASNDSYIPDDYESAKQSGAAWVQRTLNTCAQAGLAVTNTYDEATKMAVANFQAAQKLTVDGYAGKDTIVKLIKVLFQNGSAAPQPDTPQTPDTSTPQPDTPQNPDTSTPQPDTPQNPDILEPQPDTPQTPDVEIPAEKPLEKTVLKASKTSYGVNDTSEPFQVEVTSSRGQDAITYRSSDNAVLTVDTNGLVKVIGAGKAEIIVKQRETQTHEAAQLSIPVTVYGTNPADYPKPTGALYAEKNMKKQHVQWLQAALITLDGAKITVNGSWTNTMTKLVTSFQKKCGITADGIVGDQTQNMLKQMLAVQAKVPEATIKCTAKANTISWKKYTKANRVYIYRKEKGGAYKRIKTITNMKKTSFEDKTAKSGKTYYYVIKYGMQQNKVIIKSPSSKGVTGVRK</sequence>
<dbReference type="HOGENOM" id="CLU_411472_0_0_9"/>
<feature type="compositionally biased region" description="Basic and acidic residues" evidence="1">
    <location>
        <begin position="1"/>
        <end position="19"/>
    </location>
</feature>
<evidence type="ECO:0000256" key="1">
    <source>
        <dbReference type="SAM" id="MobiDB-lite"/>
    </source>
</evidence>
<feature type="domain" description="BIG2" evidence="3">
    <location>
        <begin position="422"/>
        <end position="473"/>
    </location>
</feature>
<dbReference type="Gene3D" id="2.60.40.1080">
    <property type="match status" value="1"/>
</dbReference>
<proteinExistence type="predicted"/>
<evidence type="ECO:0000259" key="3">
    <source>
        <dbReference type="Pfam" id="PF02368"/>
    </source>
</evidence>
<evidence type="ECO:0000259" key="2">
    <source>
        <dbReference type="Pfam" id="PF01471"/>
    </source>
</evidence>
<dbReference type="InterPro" id="IPR036365">
    <property type="entry name" value="PGBD-like_sf"/>
</dbReference>
<reference evidence="4 5" key="1">
    <citation type="journal article" date="2014" name="Genome Announc.">
        <title>Draft genome sequences of the altered schaedler flora, a defined bacterial community from gnotobiotic mice.</title>
        <authorList>
            <person name="Wannemuehler M.J."/>
            <person name="Overstreet A.M."/>
            <person name="Ward D.V."/>
            <person name="Phillips G.J."/>
        </authorList>
    </citation>
    <scope>NUCLEOTIDE SEQUENCE [LARGE SCALE GENOMIC DNA]</scope>
    <source>
        <strain evidence="4 5">ASF492</strain>
    </source>
</reference>
<dbReference type="InterPro" id="IPR003343">
    <property type="entry name" value="Big_2"/>
</dbReference>
<dbReference type="eggNOG" id="COG3209">
    <property type="taxonomic scope" value="Bacteria"/>
</dbReference>
<keyword evidence="5" id="KW-1185">Reference proteome</keyword>
<dbReference type="Gene3D" id="1.10.101.10">
    <property type="entry name" value="PGBD-like superfamily/PGBD"/>
    <property type="match status" value="2"/>
</dbReference>